<feature type="domain" description="Remorin C-terminal" evidence="4">
    <location>
        <begin position="118"/>
        <end position="220"/>
    </location>
</feature>
<evidence type="ECO:0000313" key="6">
    <source>
        <dbReference type="Proteomes" id="UP001055439"/>
    </source>
</evidence>
<dbReference type="GO" id="GO:0007017">
    <property type="term" value="P:microtubule-based process"/>
    <property type="evidence" value="ECO:0007669"/>
    <property type="project" value="InterPro"/>
</dbReference>
<dbReference type="AlphaFoldDB" id="A0A9E7I5N2"/>
<proteinExistence type="inferred from homology"/>
<dbReference type="InterPro" id="IPR001372">
    <property type="entry name" value="Dynein_light_chain_typ-1/2"/>
</dbReference>
<feature type="compositionally biased region" description="Polar residues" evidence="3">
    <location>
        <begin position="86"/>
        <end position="98"/>
    </location>
</feature>
<evidence type="ECO:0000256" key="1">
    <source>
        <dbReference type="ARBA" id="ARBA00005711"/>
    </source>
</evidence>
<dbReference type="Pfam" id="PF03763">
    <property type="entry name" value="Remorin_C"/>
    <property type="match status" value="1"/>
</dbReference>
<sequence>MSDIKDASNIEFVTVVGAAAHAVTLQEEEEDLLNQNKTIDQLMHSTAKFKSEREDSMNKPTDYSYRWFEAKPGRQSGSSRFERGQRQTGRQNPSTTKPAASFSKKENGGKRTTDSTRMETKVDAWERAKMDKIRKRYEKMKYIILEWQNEKKLKAKRRMKRKERDLELRHERALREHRIEVSRIDKMADGARALAEERKRNGESTTMEKAKKMRSTRKVKESRSEHVATIIRARSCRAVIRVSVAAQRSRTATKQSGWIDRQRTSNRIAPFGRPAEARDWMGKARADALNQGFRSHHFISTRWKKGGGGREAKMLEGKAMIQETDMPVKMQLQAMSCASEALDLFDVLDCKSMAAYIKKVWPWMAVCGGFQLWVLLHSQKGHLHLLLLGDTLFPHLQRCCCLSYLTMYITTLESRGAFGSLKSYSILEVLFLLCLTSQFRIS</sequence>
<keyword evidence="5" id="KW-0282">Flagellum</keyword>
<dbReference type="SUPFAM" id="SSF54648">
    <property type="entry name" value="DLC"/>
    <property type="match status" value="1"/>
</dbReference>
<dbReference type="Pfam" id="PF01221">
    <property type="entry name" value="Dynein_light"/>
    <property type="match status" value="1"/>
</dbReference>
<dbReference type="InterPro" id="IPR037177">
    <property type="entry name" value="DLC_sf"/>
</dbReference>
<dbReference type="OrthoDB" id="775261at2759"/>
<evidence type="ECO:0000313" key="5">
    <source>
        <dbReference type="EMBL" id="URE46585.1"/>
    </source>
</evidence>
<dbReference type="Proteomes" id="UP001055439">
    <property type="component" value="Chromosome 9"/>
</dbReference>
<evidence type="ECO:0000256" key="2">
    <source>
        <dbReference type="SAM" id="Coils"/>
    </source>
</evidence>
<gene>
    <name evidence="5" type="ORF">MUK42_25015</name>
</gene>
<dbReference type="GO" id="GO:0030286">
    <property type="term" value="C:dynein complex"/>
    <property type="evidence" value="ECO:0007669"/>
    <property type="project" value="InterPro"/>
</dbReference>
<keyword evidence="5" id="KW-0966">Cell projection</keyword>
<reference evidence="5" key="1">
    <citation type="submission" date="2022-05" db="EMBL/GenBank/DDBJ databases">
        <title>The Musa troglodytarum L. genome provides insights into the mechanism of non-climacteric behaviour and enrichment of carotenoids.</title>
        <authorList>
            <person name="Wang J."/>
        </authorList>
    </citation>
    <scope>NUCLEOTIDE SEQUENCE</scope>
    <source>
        <tissue evidence="5">Leaf</tissue>
    </source>
</reference>
<protein>
    <submittedName>
        <fullName evidence="5">Dynein light chain LC6, flagellar outer</fullName>
    </submittedName>
</protein>
<dbReference type="PANTHER" id="PTHR31471:SF51">
    <property type="entry name" value="REMORIN FAMILY PROTEIN"/>
    <property type="match status" value="1"/>
</dbReference>
<evidence type="ECO:0000259" key="4">
    <source>
        <dbReference type="Pfam" id="PF03763"/>
    </source>
</evidence>
<keyword evidence="6" id="KW-1185">Reference proteome</keyword>
<dbReference type="InterPro" id="IPR005516">
    <property type="entry name" value="Remorin_C"/>
</dbReference>
<feature type="region of interest" description="Disordered" evidence="3">
    <location>
        <begin position="67"/>
        <end position="119"/>
    </location>
</feature>
<name>A0A9E7I5N2_9LILI</name>
<dbReference type="PANTHER" id="PTHR31471">
    <property type="entry name" value="OS02G0116800 PROTEIN"/>
    <property type="match status" value="1"/>
</dbReference>
<dbReference type="Gene3D" id="3.30.740.10">
    <property type="entry name" value="Protein Inhibitor Of Neuronal Nitric Oxide Synthase"/>
    <property type="match status" value="1"/>
</dbReference>
<dbReference type="EMBL" id="CP097511">
    <property type="protein sequence ID" value="URE46585.1"/>
    <property type="molecule type" value="Genomic_DNA"/>
</dbReference>
<feature type="compositionally biased region" description="Basic and acidic residues" evidence="3">
    <location>
        <begin position="103"/>
        <end position="119"/>
    </location>
</feature>
<evidence type="ECO:0000256" key="3">
    <source>
        <dbReference type="SAM" id="MobiDB-lite"/>
    </source>
</evidence>
<comment type="similarity">
    <text evidence="1">Belongs to the remorin family.</text>
</comment>
<dbReference type="SMART" id="SM01375">
    <property type="entry name" value="Dynein_light"/>
    <property type="match status" value="1"/>
</dbReference>
<organism evidence="5 6">
    <name type="scientific">Musa troglodytarum</name>
    <name type="common">fe'i banana</name>
    <dbReference type="NCBI Taxonomy" id="320322"/>
    <lineage>
        <taxon>Eukaryota</taxon>
        <taxon>Viridiplantae</taxon>
        <taxon>Streptophyta</taxon>
        <taxon>Embryophyta</taxon>
        <taxon>Tracheophyta</taxon>
        <taxon>Spermatophyta</taxon>
        <taxon>Magnoliopsida</taxon>
        <taxon>Liliopsida</taxon>
        <taxon>Zingiberales</taxon>
        <taxon>Musaceae</taxon>
        <taxon>Musa</taxon>
    </lineage>
</organism>
<keyword evidence="5" id="KW-0969">Cilium</keyword>
<feature type="coiled-coil region" evidence="2">
    <location>
        <begin position="145"/>
        <end position="176"/>
    </location>
</feature>
<keyword evidence="2" id="KW-0175">Coiled coil</keyword>
<accession>A0A9E7I5N2</accession>